<sequence length="81" mass="9415">MIPQTEDVATAQDYQQTWATGKSFCEESRCNQLQTAAEVYRRIVEKLQRQAQRPNAQNQQEETLKQIWIASFTGGNVYYRA</sequence>
<evidence type="ECO:0000313" key="1">
    <source>
        <dbReference type="EMBL" id="KAH8370489.1"/>
    </source>
</evidence>
<evidence type="ECO:0000313" key="2">
    <source>
        <dbReference type="Proteomes" id="UP001200034"/>
    </source>
</evidence>
<reference evidence="1" key="1">
    <citation type="journal article" date="2021" name="Mol. Ecol. Resour.">
        <title>Phylogenomic analyses of the genus Drosophila reveals genomic signals of climate adaptation.</title>
        <authorList>
            <person name="Li F."/>
            <person name="Rane R.V."/>
            <person name="Luria V."/>
            <person name="Xiong Z."/>
            <person name="Chen J."/>
            <person name="Li Z."/>
            <person name="Catullo R.A."/>
            <person name="Griffin P.C."/>
            <person name="Schiffer M."/>
            <person name="Pearce S."/>
            <person name="Lee S.F."/>
            <person name="McElroy K."/>
            <person name="Stocker A."/>
            <person name="Shirriffs J."/>
            <person name="Cockerell F."/>
            <person name="Coppin C."/>
            <person name="Sgro C.M."/>
            <person name="Karger A."/>
            <person name="Cain J.W."/>
            <person name="Weber J.A."/>
            <person name="Santpere G."/>
            <person name="Kirschner M.W."/>
            <person name="Hoffmann A.A."/>
            <person name="Oakeshott J.G."/>
            <person name="Zhang G."/>
        </authorList>
    </citation>
    <scope>NUCLEOTIDE SEQUENCE</scope>
    <source>
        <strain evidence="1">BGI-SZ-2011g</strain>
    </source>
</reference>
<dbReference type="Proteomes" id="UP001200034">
    <property type="component" value="Unassembled WGS sequence"/>
</dbReference>
<dbReference type="EMBL" id="JAJJHW010002585">
    <property type="protein sequence ID" value="KAH8370489.1"/>
    <property type="molecule type" value="Genomic_DNA"/>
</dbReference>
<protein>
    <recommendedName>
        <fullName evidence="3">Ventrally expressed gene D protein</fullName>
    </recommendedName>
</protein>
<proteinExistence type="predicted"/>
<keyword evidence="2" id="KW-1185">Reference proteome</keyword>
<comment type="caution">
    <text evidence="1">The sequence shown here is derived from an EMBL/GenBank/DDBJ whole genome shotgun (WGS) entry which is preliminary data.</text>
</comment>
<name>A0AAD4PJY6_9MUSC</name>
<organism evidence="1 2">
    <name type="scientific">Drosophila rubida</name>
    <dbReference type="NCBI Taxonomy" id="30044"/>
    <lineage>
        <taxon>Eukaryota</taxon>
        <taxon>Metazoa</taxon>
        <taxon>Ecdysozoa</taxon>
        <taxon>Arthropoda</taxon>
        <taxon>Hexapoda</taxon>
        <taxon>Insecta</taxon>
        <taxon>Pterygota</taxon>
        <taxon>Neoptera</taxon>
        <taxon>Endopterygota</taxon>
        <taxon>Diptera</taxon>
        <taxon>Brachycera</taxon>
        <taxon>Muscomorpha</taxon>
        <taxon>Ephydroidea</taxon>
        <taxon>Drosophilidae</taxon>
        <taxon>Drosophila</taxon>
    </lineage>
</organism>
<evidence type="ECO:0008006" key="3">
    <source>
        <dbReference type="Google" id="ProtNLM"/>
    </source>
</evidence>
<dbReference type="AlphaFoldDB" id="A0AAD4PJY6"/>
<gene>
    <name evidence="1" type="ORF">KR093_003655</name>
</gene>
<accession>A0AAD4PJY6</accession>